<comment type="similarity">
    <text evidence="10">Belongs to the insect chemoreceptor superfamily. Heteromeric odorant receptor channel (TC 1.A.69) family.</text>
</comment>
<keyword evidence="6 10" id="KW-1133">Transmembrane helix</keyword>
<dbReference type="GeneID" id="117572490"/>
<dbReference type="RefSeq" id="XP_034111232.1">
    <property type="nucleotide sequence ID" value="XM_034255341.1"/>
</dbReference>
<dbReference type="PANTHER" id="PTHR21137:SF35">
    <property type="entry name" value="ODORANT RECEPTOR 19A-RELATED"/>
    <property type="match status" value="1"/>
</dbReference>
<dbReference type="GO" id="GO:0004984">
    <property type="term" value="F:olfactory receptor activity"/>
    <property type="evidence" value="ECO:0007669"/>
    <property type="project" value="InterPro"/>
</dbReference>
<dbReference type="Proteomes" id="UP000515160">
    <property type="component" value="Chromosome 3"/>
</dbReference>
<evidence type="ECO:0000256" key="6">
    <source>
        <dbReference type="ARBA" id="ARBA00022989"/>
    </source>
</evidence>
<evidence type="ECO:0000256" key="1">
    <source>
        <dbReference type="ARBA" id="ARBA00004651"/>
    </source>
</evidence>
<dbReference type="GO" id="GO:0007165">
    <property type="term" value="P:signal transduction"/>
    <property type="evidence" value="ECO:0007669"/>
    <property type="project" value="UniProtKB-KW"/>
</dbReference>
<name>A0A6P8Z2W9_DROAB</name>
<dbReference type="AlphaFoldDB" id="A0A6P8Z2W9"/>
<dbReference type="GO" id="GO:0005886">
    <property type="term" value="C:plasma membrane"/>
    <property type="evidence" value="ECO:0007669"/>
    <property type="project" value="UniProtKB-SubCell"/>
</dbReference>
<keyword evidence="4 10" id="KW-0812">Transmembrane</keyword>
<evidence type="ECO:0000256" key="2">
    <source>
        <dbReference type="ARBA" id="ARBA00022475"/>
    </source>
</evidence>
<keyword evidence="8 10" id="KW-0675">Receptor</keyword>
<keyword evidence="2" id="KW-1003">Cell membrane</keyword>
<dbReference type="GO" id="GO:0005549">
    <property type="term" value="F:odorant binding"/>
    <property type="evidence" value="ECO:0007669"/>
    <property type="project" value="InterPro"/>
</dbReference>
<dbReference type="CTD" id="39929"/>
<feature type="transmembrane region" description="Helical" evidence="10">
    <location>
        <begin position="152"/>
        <end position="171"/>
    </location>
</feature>
<evidence type="ECO:0000313" key="12">
    <source>
        <dbReference type="RefSeq" id="XP_034111232.1"/>
    </source>
</evidence>
<accession>A0A6P8Z2W9</accession>
<keyword evidence="3 10" id="KW-0716">Sensory transduction</keyword>
<protein>
    <recommendedName>
        <fullName evidence="10">Odorant receptor</fullName>
    </recommendedName>
</protein>
<keyword evidence="9 10" id="KW-0807">Transducer</keyword>
<evidence type="ECO:0000256" key="7">
    <source>
        <dbReference type="ARBA" id="ARBA00023136"/>
    </source>
</evidence>
<feature type="transmembrane region" description="Helical" evidence="10">
    <location>
        <begin position="387"/>
        <end position="408"/>
    </location>
</feature>
<feature type="transmembrane region" description="Helical" evidence="10">
    <location>
        <begin position="280"/>
        <end position="300"/>
    </location>
</feature>
<keyword evidence="7 10" id="KW-0472">Membrane</keyword>
<dbReference type="OrthoDB" id="7845758at2759"/>
<feature type="transmembrane region" description="Helical" evidence="10">
    <location>
        <begin position="191"/>
        <end position="211"/>
    </location>
</feature>
<evidence type="ECO:0000256" key="3">
    <source>
        <dbReference type="ARBA" id="ARBA00022606"/>
    </source>
</evidence>
<keyword evidence="11" id="KW-1185">Reference proteome</keyword>
<feature type="transmembrane region" description="Helical" evidence="10">
    <location>
        <begin position="312"/>
        <end position="335"/>
    </location>
</feature>
<dbReference type="PANTHER" id="PTHR21137">
    <property type="entry name" value="ODORANT RECEPTOR"/>
    <property type="match status" value="1"/>
</dbReference>
<evidence type="ECO:0000256" key="10">
    <source>
        <dbReference type="RuleBase" id="RU351113"/>
    </source>
</evidence>
<comment type="subcellular location">
    <subcellularLocation>
        <location evidence="1 10">Cell membrane</location>
        <topology evidence="1 10">Multi-pass membrane protein</topology>
    </subcellularLocation>
</comment>
<evidence type="ECO:0000256" key="8">
    <source>
        <dbReference type="ARBA" id="ARBA00023170"/>
    </source>
</evidence>
<reference evidence="12" key="1">
    <citation type="submission" date="2025-08" db="UniProtKB">
        <authorList>
            <consortium name="RefSeq"/>
        </authorList>
    </citation>
    <scope>IDENTIFICATION</scope>
    <source>
        <strain evidence="12">15112-1751.03</strain>
        <tissue evidence="12">Whole Adult</tissue>
    </source>
</reference>
<gene>
    <name evidence="12" type="primary">LOC117572490</name>
</gene>
<evidence type="ECO:0000256" key="9">
    <source>
        <dbReference type="ARBA" id="ARBA00023224"/>
    </source>
</evidence>
<sequence>MELCIFFKYLSEMRYQPRLRDGQAIPLPWPVAMYRRLNHTVWPLEDGASRLVVFLEKISIFVGFLIFTLHNEVDFHYLIANRKDIDKMLTGAPTYLVLVEIQIRGFELAVRKDDFKRLLQKFYADIYVSQESHPELYSRIQRLMLGTRLNSIAYLLALFNFSLVPVQNIIYHRRDMLYQQVYLFDNTKLYFFLPLICMNYWVGIIITTMLFGELNVLGELMAHLNTRYLLLSSDLNKICKRLLEDENRDEIAAKYRRALIHIMRRNVALNQFGQEMEKEFSFRIFIMFSFSAVLLCVMGFKAYTNPAGNIVYIIWFMAKFCELLAFGMIGSILYATTDELSTMYYSCNWEQIIYRSSNARENVLLMKLVFQAIQINSRPFFLTGLKYFRVTLVAVLKIIQGAFSYFTFLTSIR</sequence>
<proteinExistence type="inferred from homology"/>
<evidence type="ECO:0000313" key="11">
    <source>
        <dbReference type="Proteomes" id="UP000515160"/>
    </source>
</evidence>
<organism evidence="11 12">
    <name type="scientific">Drosophila albomicans</name>
    <name type="common">Fruit fly</name>
    <dbReference type="NCBI Taxonomy" id="7291"/>
    <lineage>
        <taxon>Eukaryota</taxon>
        <taxon>Metazoa</taxon>
        <taxon>Ecdysozoa</taxon>
        <taxon>Arthropoda</taxon>
        <taxon>Hexapoda</taxon>
        <taxon>Insecta</taxon>
        <taxon>Pterygota</taxon>
        <taxon>Neoptera</taxon>
        <taxon>Endopterygota</taxon>
        <taxon>Diptera</taxon>
        <taxon>Brachycera</taxon>
        <taxon>Muscomorpha</taxon>
        <taxon>Ephydroidea</taxon>
        <taxon>Drosophilidae</taxon>
        <taxon>Drosophila</taxon>
    </lineage>
</organism>
<evidence type="ECO:0000256" key="4">
    <source>
        <dbReference type="ARBA" id="ARBA00022692"/>
    </source>
</evidence>
<evidence type="ECO:0000256" key="5">
    <source>
        <dbReference type="ARBA" id="ARBA00022725"/>
    </source>
</evidence>
<comment type="caution">
    <text evidence="10">Lacks conserved residue(s) required for the propagation of feature annotation.</text>
</comment>
<keyword evidence="5 10" id="KW-0552">Olfaction</keyword>
<dbReference type="InterPro" id="IPR004117">
    <property type="entry name" value="7tm6_olfct_rcpt"/>
</dbReference>